<dbReference type="Proteomes" id="UP001141619">
    <property type="component" value="Unassembled WGS sequence"/>
</dbReference>
<reference evidence="4" key="2">
    <citation type="journal article" date="2023" name="Syst. Appl. Microbiol.">
        <title>Govania unica gen. nov., sp. nov., a rare biosphere bacterium that represents a novel family in the class Alphaproteobacteria.</title>
        <authorList>
            <person name="Vandamme P."/>
            <person name="Peeters C."/>
            <person name="Hettiarachchi A."/>
            <person name="Cnockaert M."/>
            <person name="Carlier A."/>
        </authorList>
    </citation>
    <scope>NUCLEOTIDE SEQUENCE</scope>
    <source>
        <strain evidence="4">LMG 31809</strain>
    </source>
</reference>
<protein>
    <submittedName>
        <fullName evidence="4">Helix-turn-helix domain-containing protein</fullName>
    </submittedName>
</protein>
<comment type="caution">
    <text evidence="4">The sequence shown here is derived from an EMBL/GenBank/DDBJ whole genome shotgun (WGS) entry which is preliminary data.</text>
</comment>
<feature type="region of interest" description="Disordered" evidence="2">
    <location>
        <begin position="1"/>
        <end position="51"/>
    </location>
</feature>
<dbReference type="EMBL" id="JANWOI010000005">
    <property type="protein sequence ID" value="MDA5195085.1"/>
    <property type="molecule type" value="Genomic_DNA"/>
</dbReference>
<gene>
    <name evidence="4" type="ORF">NYP16_14120</name>
</gene>
<dbReference type="InterPro" id="IPR001387">
    <property type="entry name" value="Cro/C1-type_HTH"/>
</dbReference>
<keyword evidence="1" id="KW-0238">DNA-binding</keyword>
<dbReference type="InterPro" id="IPR010982">
    <property type="entry name" value="Lambda_DNA-bd_dom_sf"/>
</dbReference>
<dbReference type="PANTHER" id="PTHR46558">
    <property type="entry name" value="TRACRIPTIONAL REGULATORY PROTEIN-RELATED-RELATED"/>
    <property type="match status" value="1"/>
</dbReference>
<dbReference type="Pfam" id="PF01381">
    <property type="entry name" value="HTH_3"/>
    <property type="match status" value="1"/>
</dbReference>
<proteinExistence type="predicted"/>
<evidence type="ECO:0000256" key="2">
    <source>
        <dbReference type="SAM" id="MobiDB-lite"/>
    </source>
</evidence>
<dbReference type="RefSeq" id="WP_274944798.1">
    <property type="nucleotide sequence ID" value="NZ_JANWOI010000005.1"/>
</dbReference>
<name>A0A9X3U0H0_9PROT</name>
<dbReference type="PANTHER" id="PTHR46558:SF4">
    <property type="entry name" value="DNA-BIDING PHAGE PROTEIN"/>
    <property type="match status" value="1"/>
</dbReference>
<dbReference type="PROSITE" id="PS50943">
    <property type="entry name" value="HTH_CROC1"/>
    <property type="match status" value="1"/>
</dbReference>
<keyword evidence="5" id="KW-1185">Reference proteome</keyword>
<dbReference type="Gene3D" id="1.10.260.40">
    <property type="entry name" value="lambda repressor-like DNA-binding domains"/>
    <property type="match status" value="1"/>
</dbReference>
<dbReference type="SUPFAM" id="SSF47413">
    <property type="entry name" value="lambda repressor-like DNA-binding domains"/>
    <property type="match status" value="1"/>
</dbReference>
<feature type="compositionally biased region" description="Basic residues" evidence="2">
    <location>
        <begin position="1"/>
        <end position="12"/>
    </location>
</feature>
<dbReference type="SMART" id="SM00530">
    <property type="entry name" value="HTH_XRE"/>
    <property type="match status" value="1"/>
</dbReference>
<dbReference type="GO" id="GO:0003677">
    <property type="term" value="F:DNA binding"/>
    <property type="evidence" value="ECO:0007669"/>
    <property type="project" value="UniProtKB-KW"/>
</dbReference>
<accession>A0A9X3U0H0</accession>
<evidence type="ECO:0000259" key="3">
    <source>
        <dbReference type="PROSITE" id="PS50943"/>
    </source>
</evidence>
<feature type="compositionally biased region" description="Low complexity" evidence="2">
    <location>
        <begin position="13"/>
        <end position="37"/>
    </location>
</feature>
<organism evidence="4 5">
    <name type="scientific">Govanella unica</name>
    <dbReference type="NCBI Taxonomy" id="2975056"/>
    <lineage>
        <taxon>Bacteria</taxon>
        <taxon>Pseudomonadati</taxon>
        <taxon>Pseudomonadota</taxon>
        <taxon>Alphaproteobacteria</taxon>
        <taxon>Emcibacterales</taxon>
        <taxon>Govanellaceae</taxon>
        <taxon>Govanella</taxon>
    </lineage>
</organism>
<evidence type="ECO:0000313" key="5">
    <source>
        <dbReference type="Proteomes" id="UP001141619"/>
    </source>
</evidence>
<dbReference type="AlphaFoldDB" id="A0A9X3U0H0"/>
<feature type="domain" description="HTH cro/C1-type" evidence="3">
    <location>
        <begin position="65"/>
        <end position="119"/>
    </location>
</feature>
<sequence length="177" mass="19679">MAKQATIRRGRPPKSAAKTATATKAAPKTTAPKSTTTRKVEPARRRGARQSVYAKRVDAYVGERLRERRSMMGYTQESLANHLKLSHQQVQKYETGANRISAGRLYELAKTLGVNVSYFFDGFDEGAPITEQKHGGTNRSAIEIAQNFSEIKDPSVKSTLSSLVKMLAQHERERQDA</sequence>
<evidence type="ECO:0000256" key="1">
    <source>
        <dbReference type="ARBA" id="ARBA00023125"/>
    </source>
</evidence>
<dbReference type="CDD" id="cd00093">
    <property type="entry name" value="HTH_XRE"/>
    <property type="match status" value="1"/>
</dbReference>
<reference evidence="4" key="1">
    <citation type="submission" date="2022-08" db="EMBL/GenBank/DDBJ databases">
        <authorList>
            <person name="Vandamme P."/>
            <person name="Hettiarachchi A."/>
            <person name="Peeters C."/>
            <person name="Cnockaert M."/>
            <person name="Carlier A."/>
        </authorList>
    </citation>
    <scope>NUCLEOTIDE SEQUENCE</scope>
    <source>
        <strain evidence="4">LMG 31809</strain>
    </source>
</reference>
<evidence type="ECO:0000313" key="4">
    <source>
        <dbReference type="EMBL" id="MDA5195085.1"/>
    </source>
</evidence>